<feature type="domain" description="F-box associated beta-propeller type 1" evidence="2">
    <location>
        <begin position="95"/>
        <end position="216"/>
    </location>
</feature>
<dbReference type="AlphaFoldDB" id="A0AAW1J6R5"/>
<evidence type="ECO:0000313" key="3">
    <source>
        <dbReference type="EMBL" id="KAK9698804.1"/>
    </source>
</evidence>
<evidence type="ECO:0000313" key="4">
    <source>
        <dbReference type="Proteomes" id="UP001443914"/>
    </source>
</evidence>
<dbReference type="Pfam" id="PF07734">
    <property type="entry name" value="FBA_1"/>
    <property type="match status" value="1"/>
</dbReference>
<dbReference type="NCBIfam" id="TIGR01640">
    <property type="entry name" value="F_box_assoc_1"/>
    <property type="match status" value="1"/>
</dbReference>
<dbReference type="PANTHER" id="PTHR35546">
    <property type="entry name" value="F-BOX PROTEIN INTERACTION DOMAIN PROTEIN-RELATED"/>
    <property type="match status" value="1"/>
</dbReference>
<dbReference type="PANTHER" id="PTHR35546:SF25">
    <property type="entry name" value="F-BOX DOMAIN-CONTAINING PROTEIN"/>
    <property type="match status" value="1"/>
</dbReference>
<accession>A0AAW1J6R5</accession>
<evidence type="ECO:0008006" key="5">
    <source>
        <dbReference type="Google" id="ProtNLM"/>
    </source>
</evidence>
<evidence type="ECO:0000259" key="1">
    <source>
        <dbReference type="Pfam" id="PF00646"/>
    </source>
</evidence>
<dbReference type="InterPro" id="IPR017451">
    <property type="entry name" value="F-box-assoc_interact_dom"/>
</dbReference>
<protein>
    <recommendedName>
        <fullName evidence="5">F-box domain-containing protein</fullName>
    </recommendedName>
</protein>
<dbReference type="SUPFAM" id="SSF81383">
    <property type="entry name" value="F-box domain"/>
    <property type="match status" value="1"/>
</dbReference>
<proteinExistence type="predicted"/>
<keyword evidence="4" id="KW-1185">Reference proteome</keyword>
<dbReference type="Pfam" id="PF00646">
    <property type="entry name" value="F-box"/>
    <property type="match status" value="1"/>
</dbReference>
<dbReference type="Gene3D" id="1.20.1280.50">
    <property type="match status" value="1"/>
</dbReference>
<sequence length="385" mass="44492">MEVTSGEKVAGSEDLIAEIFIRLPADSLARCKWVSKQWLSFISNPAFIRKHTLTYPPTLSGLFLIPRQPSQCRKVHYTALNHNKPCLPFVKFLNFRGFQIVHSCRGLLICHSESERSYYVCNPTTRQLRLLPTCSALRNDDVAVNLVFDPLKSPHYMIVCLEKLEGQQSNYTVSVYSSETGVWNERNISEESFLVPDDIDFKVGVSWNGAIHWLKNTVGGYYVDLNNTNMLLREMPQLPRGDEVEGSLYKFKFFGKYRDNLVYIISRPLLNYYEIYQMKEDYSGWDLKSRLNLNVLVTNYPCIARNFGFHPLFSEYECDVLSVDNNSGDEEDMEVVLSIPGEVVVFNLKKKTSVKMHDPVFRPSDVTIWYKVHSVYEYFETLSLV</sequence>
<dbReference type="InterPro" id="IPR036047">
    <property type="entry name" value="F-box-like_dom_sf"/>
</dbReference>
<feature type="domain" description="F-box" evidence="1">
    <location>
        <begin position="13"/>
        <end position="49"/>
    </location>
</feature>
<dbReference type="InterPro" id="IPR006527">
    <property type="entry name" value="F-box-assoc_dom_typ1"/>
</dbReference>
<dbReference type="Proteomes" id="UP001443914">
    <property type="component" value="Unassembled WGS sequence"/>
</dbReference>
<dbReference type="InterPro" id="IPR055290">
    <property type="entry name" value="At3g26010-like"/>
</dbReference>
<name>A0AAW1J6R5_SAPOF</name>
<reference evidence="3" key="1">
    <citation type="submission" date="2024-03" db="EMBL/GenBank/DDBJ databases">
        <title>WGS assembly of Saponaria officinalis var. Norfolk2.</title>
        <authorList>
            <person name="Jenkins J."/>
            <person name="Shu S."/>
            <person name="Grimwood J."/>
            <person name="Barry K."/>
            <person name="Goodstein D."/>
            <person name="Schmutz J."/>
            <person name="Leebens-Mack J."/>
            <person name="Osbourn A."/>
        </authorList>
    </citation>
    <scope>NUCLEOTIDE SEQUENCE [LARGE SCALE GENOMIC DNA]</scope>
    <source>
        <strain evidence="3">JIC</strain>
    </source>
</reference>
<dbReference type="EMBL" id="JBDFQZ010000008">
    <property type="protein sequence ID" value="KAK9698804.1"/>
    <property type="molecule type" value="Genomic_DNA"/>
</dbReference>
<gene>
    <name evidence="3" type="ORF">RND81_08G132100</name>
</gene>
<organism evidence="3 4">
    <name type="scientific">Saponaria officinalis</name>
    <name type="common">Common soapwort</name>
    <name type="synonym">Lychnis saponaria</name>
    <dbReference type="NCBI Taxonomy" id="3572"/>
    <lineage>
        <taxon>Eukaryota</taxon>
        <taxon>Viridiplantae</taxon>
        <taxon>Streptophyta</taxon>
        <taxon>Embryophyta</taxon>
        <taxon>Tracheophyta</taxon>
        <taxon>Spermatophyta</taxon>
        <taxon>Magnoliopsida</taxon>
        <taxon>eudicotyledons</taxon>
        <taxon>Gunneridae</taxon>
        <taxon>Pentapetalae</taxon>
        <taxon>Caryophyllales</taxon>
        <taxon>Caryophyllaceae</taxon>
        <taxon>Caryophylleae</taxon>
        <taxon>Saponaria</taxon>
    </lineage>
</organism>
<comment type="caution">
    <text evidence="3">The sequence shown here is derived from an EMBL/GenBank/DDBJ whole genome shotgun (WGS) entry which is preliminary data.</text>
</comment>
<dbReference type="InterPro" id="IPR001810">
    <property type="entry name" value="F-box_dom"/>
</dbReference>
<evidence type="ECO:0000259" key="2">
    <source>
        <dbReference type="Pfam" id="PF07734"/>
    </source>
</evidence>